<dbReference type="EMBL" id="GBRH01238267">
    <property type="protein sequence ID" value="JAD59628.1"/>
    <property type="molecule type" value="Transcribed_RNA"/>
</dbReference>
<sequence>MDSISFCSPLAVSDWNSESDRNFLCSNKVSRSAEQWFTPGWSSLRRNMDEIKLKACSLKEVQIESAVQTKSSNALSEL</sequence>
<protein>
    <submittedName>
        <fullName evidence="1">Uncharacterized protein</fullName>
    </submittedName>
</protein>
<reference evidence="1" key="1">
    <citation type="submission" date="2014-09" db="EMBL/GenBank/DDBJ databases">
        <authorList>
            <person name="Magalhaes I.L.F."/>
            <person name="Oliveira U."/>
            <person name="Santos F.R."/>
            <person name="Vidigal T.H.D.A."/>
            <person name="Brescovit A.D."/>
            <person name="Santos A.J."/>
        </authorList>
    </citation>
    <scope>NUCLEOTIDE SEQUENCE</scope>
    <source>
        <tissue evidence="1">Shoot tissue taken approximately 20 cm above the soil surface</tissue>
    </source>
</reference>
<reference evidence="1" key="2">
    <citation type="journal article" date="2015" name="Data Brief">
        <title>Shoot transcriptome of the giant reed, Arundo donax.</title>
        <authorList>
            <person name="Barrero R.A."/>
            <person name="Guerrero F.D."/>
            <person name="Moolhuijzen P."/>
            <person name="Goolsby J.A."/>
            <person name="Tidwell J."/>
            <person name="Bellgard S.E."/>
            <person name="Bellgard M.I."/>
        </authorList>
    </citation>
    <scope>NUCLEOTIDE SEQUENCE</scope>
    <source>
        <tissue evidence="1">Shoot tissue taken approximately 20 cm above the soil surface</tissue>
    </source>
</reference>
<evidence type="ECO:0000313" key="1">
    <source>
        <dbReference type="EMBL" id="JAD59628.1"/>
    </source>
</evidence>
<accession>A0A0A9BBX4</accession>
<proteinExistence type="predicted"/>
<name>A0A0A9BBX4_ARUDO</name>
<dbReference type="AlphaFoldDB" id="A0A0A9BBX4"/>
<organism evidence="1">
    <name type="scientific">Arundo donax</name>
    <name type="common">Giant reed</name>
    <name type="synonym">Donax arundinaceus</name>
    <dbReference type="NCBI Taxonomy" id="35708"/>
    <lineage>
        <taxon>Eukaryota</taxon>
        <taxon>Viridiplantae</taxon>
        <taxon>Streptophyta</taxon>
        <taxon>Embryophyta</taxon>
        <taxon>Tracheophyta</taxon>
        <taxon>Spermatophyta</taxon>
        <taxon>Magnoliopsida</taxon>
        <taxon>Liliopsida</taxon>
        <taxon>Poales</taxon>
        <taxon>Poaceae</taxon>
        <taxon>PACMAD clade</taxon>
        <taxon>Arundinoideae</taxon>
        <taxon>Arundineae</taxon>
        <taxon>Arundo</taxon>
    </lineage>
</organism>